<feature type="region of interest" description="Disordered" evidence="5">
    <location>
        <begin position="92"/>
        <end position="120"/>
    </location>
</feature>
<evidence type="ECO:0000256" key="3">
    <source>
        <dbReference type="ARBA" id="ARBA00022989"/>
    </source>
</evidence>
<keyword evidence="3 6" id="KW-1133">Transmembrane helix</keyword>
<dbReference type="EMBL" id="UOGE01000050">
    <property type="protein sequence ID" value="VAX19966.1"/>
    <property type="molecule type" value="Genomic_DNA"/>
</dbReference>
<dbReference type="Pfam" id="PF06305">
    <property type="entry name" value="LapA_dom"/>
    <property type="match status" value="1"/>
</dbReference>
<evidence type="ECO:0000256" key="2">
    <source>
        <dbReference type="ARBA" id="ARBA00022692"/>
    </source>
</evidence>
<evidence type="ECO:0000256" key="1">
    <source>
        <dbReference type="ARBA" id="ARBA00022475"/>
    </source>
</evidence>
<keyword evidence="4 6" id="KW-0472">Membrane</keyword>
<gene>
    <name evidence="8" type="ORF">MNBD_NITROSPINAE02-1372</name>
</gene>
<evidence type="ECO:0000313" key="8">
    <source>
        <dbReference type="EMBL" id="VAX19966.1"/>
    </source>
</evidence>
<dbReference type="InterPro" id="IPR010445">
    <property type="entry name" value="LapA_dom"/>
</dbReference>
<proteinExistence type="predicted"/>
<dbReference type="AlphaFoldDB" id="A0A3B1BNP8"/>
<evidence type="ECO:0000259" key="7">
    <source>
        <dbReference type="Pfam" id="PF06305"/>
    </source>
</evidence>
<evidence type="ECO:0000256" key="6">
    <source>
        <dbReference type="SAM" id="Phobius"/>
    </source>
</evidence>
<accession>A0A3B1BNP8</accession>
<feature type="compositionally biased region" description="Pro residues" evidence="5">
    <location>
        <begin position="109"/>
        <end position="120"/>
    </location>
</feature>
<dbReference type="GO" id="GO:0005886">
    <property type="term" value="C:plasma membrane"/>
    <property type="evidence" value="ECO:0007669"/>
    <property type="project" value="InterPro"/>
</dbReference>
<organism evidence="8">
    <name type="scientific">hydrothermal vent metagenome</name>
    <dbReference type="NCBI Taxonomy" id="652676"/>
    <lineage>
        <taxon>unclassified sequences</taxon>
        <taxon>metagenomes</taxon>
        <taxon>ecological metagenomes</taxon>
    </lineage>
</organism>
<keyword evidence="1" id="KW-1003">Cell membrane</keyword>
<evidence type="ECO:0000256" key="5">
    <source>
        <dbReference type="SAM" id="MobiDB-lite"/>
    </source>
</evidence>
<protein>
    <recommendedName>
        <fullName evidence="7">Lipopolysaccharide assembly protein A domain-containing protein</fullName>
    </recommendedName>
</protein>
<reference evidence="8" key="1">
    <citation type="submission" date="2018-06" db="EMBL/GenBank/DDBJ databases">
        <authorList>
            <person name="Zhirakovskaya E."/>
        </authorList>
    </citation>
    <scope>NUCLEOTIDE SEQUENCE</scope>
</reference>
<keyword evidence="2 6" id="KW-0812">Transmembrane</keyword>
<feature type="transmembrane region" description="Helical" evidence="6">
    <location>
        <begin position="44"/>
        <end position="65"/>
    </location>
</feature>
<evidence type="ECO:0000256" key="4">
    <source>
        <dbReference type="ARBA" id="ARBA00023136"/>
    </source>
</evidence>
<name>A0A3B1BNP8_9ZZZZ</name>
<sequence length="120" mass="13632">MMAVKLLLGLLLTLFIITFAGRNPQSADIFYFFGIEYNTRVWIIALAPLAVGAVLTSIVFGYYLFREKGKSWMLSRKIDKLEEEVKELRQRPLPDLPGVYPSLHEKQSLPPPKEAPKALP</sequence>
<feature type="domain" description="Lipopolysaccharide assembly protein A" evidence="7">
    <location>
        <begin position="23"/>
        <end position="85"/>
    </location>
</feature>